<sequence>MRLTRSVRFGGLALVKVSASPGGLALVKVSASPGGLALVKVSASPGGLALVKVSASPGELLNICFKFPCRFCCEPVVGDECVVVPWCLGITFDHVPEELAVHGEVLPWASWVCGTSAFPGLEVGLWIEPRPSALALQTRSSTVVETTRSFGSFHAFRRTVGSRNTHSTNPVLESLSEEPWCEQLLSTPEP</sequence>
<keyword evidence="2" id="KW-1185">Reference proteome</keyword>
<protein>
    <submittedName>
        <fullName evidence="1">Uncharacterized protein</fullName>
    </submittedName>
</protein>
<dbReference type="AlphaFoldDB" id="A0A5N4CW82"/>
<gene>
    <name evidence="1" type="ORF">Cadr_000023535</name>
</gene>
<dbReference type="EMBL" id="JWIN03000018">
    <property type="protein sequence ID" value="KAB1263113.1"/>
    <property type="molecule type" value="Genomic_DNA"/>
</dbReference>
<reference evidence="1 2" key="1">
    <citation type="journal article" date="2019" name="Mol. Ecol. Resour.">
        <title>Improving Illumina assemblies with Hi-C and long reads: an example with the North African dromedary.</title>
        <authorList>
            <person name="Elbers J.P."/>
            <person name="Rogers M.F."/>
            <person name="Perelman P.L."/>
            <person name="Proskuryakova A.A."/>
            <person name="Serdyukova N.A."/>
            <person name="Johnson W.E."/>
            <person name="Horin P."/>
            <person name="Corander J."/>
            <person name="Murphy D."/>
            <person name="Burger P.A."/>
        </authorList>
    </citation>
    <scope>NUCLEOTIDE SEQUENCE [LARGE SCALE GENOMIC DNA]</scope>
    <source>
        <strain evidence="1">Drom800</strain>
        <tissue evidence="1">Blood</tissue>
    </source>
</reference>
<accession>A0A5N4CW82</accession>
<name>A0A5N4CW82_CAMDR</name>
<evidence type="ECO:0000313" key="2">
    <source>
        <dbReference type="Proteomes" id="UP000299084"/>
    </source>
</evidence>
<comment type="caution">
    <text evidence="1">The sequence shown here is derived from an EMBL/GenBank/DDBJ whole genome shotgun (WGS) entry which is preliminary data.</text>
</comment>
<organism evidence="1 2">
    <name type="scientific">Camelus dromedarius</name>
    <name type="common">Dromedary</name>
    <name type="synonym">Arabian camel</name>
    <dbReference type="NCBI Taxonomy" id="9838"/>
    <lineage>
        <taxon>Eukaryota</taxon>
        <taxon>Metazoa</taxon>
        <taxon>Chordata</taxon>
        <taxon>Craniata</taxon>
        <taxon>Vertebrata</taxon>
        <taxon>Euteleostomi</taxon>
        <taxon>Mammalia</taxon>
        <taxon>Eutheria</taxon>
        <taxon>Laurasiatheria</taxon>
        <taxon>Artiodactyla</taxon>
        <taxon>Tylopoda</taxon>
        <taxon>Camelidae</taxon>
        <taxon>Camelus</taxon>
    </lineage>
</organism>
<evidence type="ECO:0000313" key="1">
    <source>
        <dbReference type="EMBL" id="KAB1263113.1"/>
    </source>
</evidence>
<dbReference type="Proteomes" id="UP000299084">
    <property type="component" value="Unassembled WGS sequence"/>
</dbReference>
<proteinExistence type="predicted"/>